<dbReference type="Proteomes" id="UP001219518">
    <property type="component" value="Unassembled WGS sequence"/>
</dbReference>
<reference evidence="5" key="2">
    <citation type="journal article" date="2023" name="BMC Genomics">
        <title>Pest status, molecular evolution, and epigenetic factors derived from the genome assembly of Frankliniella fusca, a thysanopteran phytovirus vector.</title>
        <authorList>
            <person name="Catto M.A."/>
            <person name="Labadie P.E."/>
            <person name="Jacobson A.L."/>
            <person name="Kennedy G.G."/>
            <person name="Srinivasan R."/>
            <person name="Hunt B.G."/>
        </authorList>
    </citation>
    <scope>NUCLEOTIDE SEQUENCE</scope>
    <source>
        <strain evidence="5">PL_HMW_Pooled</strain>
    </source>
</reference>
<feature type="compositionally biased region" description="Gly residues" evidence="3">
    <location>
        <begin position="254"/>
        <end position="271"/>
    </location>
</feature>
<feature type="domain" description="K Homology" evidence="4">
    <location>
        <begin position="21"/>
        <end position="89"/>
    </location>
</feature>
<evidence type="ECO:0000313" key="5">
    <source>
        <dbReference type="EMBL" id="KAK3933287.1"/>
    </source>
</evidence>
<dbReference type="InterPro" id="IPR004087">
    <property type="entry name" value="KH_dom"/>
</dbReference>
<feature type="region of interest" description="Disordered" evidence="3">
    <location>
        <begin position="294"/>
        <end position="317"/>
    </location>
</feature>
<keyword evidence="2" id="KW-0694">RNA-binding</keyword>
<keyword evidence="1" id="KW-0677">Repeat</keyword>
<feature type="compositionally biased region" description="Pro residues" evidence="3">
    <location>
        <begin position="222"/>
        <end position="231"/>
    </location>
</feature>
<keyword evidence="5" id="KW-0687">Ribonucleoprotein</keyword>
<evidence type="ECO:0000313" key="6">
    <source>
        <dbReference type="Proteomes" id="UP001219518"/>
    </source>
</evidence>
<dbReference type="PANTHER" id="PTHR10288">
    <property type="entry name" value="KH DOMAIN CONTAINING RNA BINDING PROTEIN"/>
    <property type="match status" value="1"/>
</dbReference>
<comment type="caution">
    <text evidence="5">The sequence shown here is derived from an EMBL/GenBank/DDBJ whole genome shotgun (WGS) entry which is preliminary data.</text>
</comment>
<organism evidence="5 6">
    <name type="scientific">Frankliniella fusca</name>
    <dbReference type="NCBI Taxonomy" id="407009"/>
    <lineage>
        <taxon>Eukaryota</taxon>
        <taxon>Metazoa</taxon>
        <taxon>Ecdysozoa</taxon>
        <taxon>Arthropoda</taxon>
        <taxon>Hexapoda</taxon>
        <taxon>Insecta</taxon>
        <taxon>Pterygota</taxon>
        <taxon>Neoptera</taxon>
        <taxon>Paraneoptera</taxon>
        <taxon>Thysanoptera</taxon>
        <taxon>Terebrantia</taxon>
        <taxon>Thripoidea</taxon>
        <taxon>Thripidae</taxon>
        <taxon>Frankliniella</taxon>
    </lineage>
</organism>
<feature type="domain" description="K Homology" evidence="4">
    <location>
        <begin position="314"/>
        <end position="384"/>
    </location>
</feature>
<gene>
    <name evidence="5" type="ORF">KUF71_017875</name>
</gene>
<dbReference type="GO" id="GO:0010468">
    <property type="term" value="P:regulation of gene expression"/>
    <property type="evidence" value="ECO:0007669"/>
    <property type="project" value="UniProtKB-ARBA"/>
</dbReference>
<dbReference type="PROSITE" id="PS50084">
    <property type="entry name" value="KH_TYPE_1"/>
    <property type="match status" value="3"/>
</dbReference>
<dbReference type="CDD" id="cd22434">
    <property type="entry name" value="KH-I_HNRNPK_rpt3"/>
    <property type="match status" value="1"/>
</dbReference>
<evidence type="ECO:0000256" key="2">
    <source>
        <dbReference type="PROSITE-ProRule" id="PRU00117"/>
    </source>
</evidence>
<dbReference type="GO" id="GO:1990904">
    <property type="term" value="C:ribonucleoprotein complex"/>
    <property type="evidence" value="ECO:0007669"/>
    <property type="project" value="UniProtKB-KW"/>
</dbReference>
<dbReference type="AlphaFoldDB" id="A0AAE1I4I7"/>
<dbReference type="SUPFAM" id="SSF54791">
    <property type="entry name" value="Eukaryotic type KH-domain (KH-domain type I)"/>
    <property type="match status" value="3"/>
</dbReference>
<feature type="region of interest" description="Disordered" evidence="3">
    <location>
        <begin position="207"/>
        <end position="271"/>
    </location>
</feature>
<accession>A0AAE1I4I7</accession>
<proteinExistence type="predicted"/>
<dbReference type="SMART" id="SM00322">
    <property type="entry name" value="KH"/>
    <property type="match status" value="3"/>
</dbReference>
<dbReference type="Pfam" id="PF00013">
    <property type="entry name" value="KH_1"/>
    <property type="match status" value="3"/>
</dbReference>
<dbReference type="CDD" id="cd22433">
    <property type="entry name" value="KH-I_HNRNPK_rpt2"/>
    <property type="match status" value="1"/>
</dbReference>
<feature type="compositionally biased region" description="Basic and acidic residues" evidence="3">
    <location>
        <begin position="241"/>
        <end position="253"/>
    </location>
</feature>
<evidence type="ECO:0000256" key="3">
    <source>
        <dbReference type="SAM" id="MobiDB-lite"/>
    </source>
</evidence>
<name>A0AAE1I4I7_9NEOP</name>
<dbReference type="Gene3D" id="3.30.1370.10">
    <property type="entry name" value="K Homology domain, type 1"/>
    <property type="match status" value="3"/>
</dbReference>
<dbReference type="EMBL" id="JAHWGI010001444">
    <property type="protein sequence ID" value="KAK3933287.1"/>
    <property type="molecule type" value="Genomic_DNA"/>
</dbReference>
<evidence type="ECO:0000256" key="1">
    <source>
        <dbReference type="ARBA" id="ARBA00022737"/>
    </source>
</evidence>
<feature type="domain" description="K Homology" evidence="4">
    <location>
        <begin position="109"/>
        <end position="180"/>
    </location>
</feature>
<reference evidence="5" key="1">
    <citation type="submission" date="2021-07" db="EMBL/GenBank/DDBJ databases">
        <authorList>
            <person name="Catto M.A."/>
            <person name="Jacobson A."/>
            <person name="Kennedy G."/>
            <person name="Labadie P."/>
            <person name="Hunt B.G."/>
            <person name="Srinivasan R."/>
        </authorList>
    </citation>
    <scope>NUCLEOTIDE SEQUENCE</scope>
    <source>
        <strain evidence="5">PL_HMW_Pooled</strain>
        <tissue evidence="5">Head</tissue>
    </source>
</reference>
<dbReference type="CDD" id="cd22432">
    <property type="entry name" value="KH-I_HNRNPK_rpt1"/>
    <property type="match status" value="1"/>
</dbReference>
<feature type="region of interest" description="Disordered" evidence="3">
    <location>
        <begin position="1"/>
        <end position="20"/>
    </location>
</feature>
<evidence type="ECO:0000259" key="4">
    <source>
        <dbReference type="SMART" id="SM00322"/>
    </source>
</evidence>
<dbReference type="InterPro" id="IPR004088">
    <property type="entry name" value="KH_dom_type_1"/>
</dbReference>
<sequence length="392" mass="40915">MKREGDHADMGSPLKRSRSADDVEARFLIPSKIAGSIIGRSGNNITKLRSEYKATITVPDCPGPERMLTICAEPETIVSVINDIIPHIDMASRNERGVGQTSGVQREGEGTDLRMLVHQSQAGCIIGKGGLKVKELRDKTGARIKIYTNCCPQSTDRVVQICGRNNTCVDCVREILDLLQTTPIKGHNSPYDPHNCDEYYAEEYGGFSDGGRRGGERGMGPGGPPGGPGMMPPGGGGFRGGPRDGPPRDREMGRGPGGMGGPPSRGGYGGGGSGGYGAGGGGYGAGGGAANGMGNPPPMNMGPNLGGNGNQTGQRNSTQVTIPKDMAGAIIGKGGSRIRKIRMDSGASITIDEPAEGSNDRVITICGAPNQIQMAQYLLQQRFVPESTFSRS</sequence>
<dbReference type="InterPro" id="IPR036612">
    <property type="entry name" value="KH_dom_type_1_sf"/>
</dbReference>
<keyword evidence="6" id="KW-1185">Reference proteome</keyword>
<protein>
    <submittedName>
        <fullName evidence="5">Heterogeneous nuclear ribonucleoprotein K</fullName>
    </submittedName>
</protein>
<dbReference type="GO" id="GO:0003723">
    <property type="term" value="F:RNA binding"/>
    <property type="evidence" value="ECO:0007669"/>
    <property type="project" value="UniProtKB-UniRule"/>
</dbReference>